<dbReference type="Proteomes" id="UP000886520">
    <property type="component" value="Chromosome 6"/>
</dbReference>
<accession>A0A9D4ZM01</accession>
<name>A0A9D4ZM01_ADICA</name>
<dbReference type="AlphaFoldDB" id="A0A9D4ZM01"/>
<evidence type="ECO:0000313" key="1">
    <source>
        <dbReference type="EMBL" id="KAI5078727.1"/>
    </source>
</evidence>
<proteinExistence type="predicted"/>
<reference evidence="1" key="1">
    <citation type="submission" date="2021-01" db="EMBL/GenBank/DDBJ databases">
        <title>Adiantum capillus-veneris genome.</title>
        <authorList>
            <person name="Fang Y."/>
            <person name="Liao Q."/>
        </authorList>
    </citation>
    <scope>NUCLEOTIDE SEQUENCE</scope>
    <source>
        <strain evidence="1">H3</strain>
        <tissue evidence="1">Leaf</tissue>
    </source>
</reference>
<gene>
    <name evidence="1" type="ORF">GOP47_0006398</name>
</gene>
<protein>
    <submittedName>
        <fullName evidence="1">Uncharacterized protein</fullName>
    </submittedName>
</protein>
<dbReference type="EMBL" id="JABFUD020000006">
    <property type="protein sequence ID" value="KAI5078727.1"/>
    <property type="molecule type" value="Genomic_DNA"/>
</dbReference>
<keyword evidence="2" id="KW-1185">Reference proteome</keyword>
<organism evidence="1 2">
    <name type="scientific">Adiantum capillus-veneris</name>
    <name type="common">Maidenhair fern</name>
    <dbReference type="NCBI Taxonomy" id="13818"/>
    <lineage>
        <taxon>Eukaryota</taxon>
        <taxon>Viridiplantae</taxon>
        <taxon>Streptophyta</taxon>
        <taxon>Embryophyta</taxon>
        <taxon>Tracheophyta</taxon>
        <taxon>Polypodiopsida</taxon>
        <taxon>Polypodiidae</taxon>
        <taxon>Polypodiales</taxon>
        <taxon>Pteridineae</taxon>
        <taxon>Pteridaceae</taxon>
        <taxon>Vittarioideae</taxon>
        <taxon>Adiantum</taxon>
    </lineage>
</organism>
<comment type="caution">
    <text evidence="1">The sequence shown here is derived from an EMBL/GenBank/DDBJ whole genome shotgun (WGS) entry which is preliminary data.</text>
</comment>
<sequence>MGTPKIRAMKKILAATVYHSSFVNKGLGTFIASGSHTFHAENIHGCAEAVGGGWIDGFDAGDRHLTGERSLRDLSL</sequence>
<evidence type="ECO:0000313" key="2">
    <source>
        <dbReference type="Proteomes" id="UP000886520"/>
    </source>
</evidence>